<proteinExistence type="predicted"/>
<comment type="caution">
    <text evidence="2">The sequence shown here is derived from an EMBL/GenBank/DDBJ whole genome shotgun (WGS) entry which is preliminary data.</text>
</comment>
<protein>
    <recommendedName>
        <fullName evidence="4">WG containing repeat-containing protein</fullName>
    </recommendedName>
</protein>
<name>A0A918UTU3_9BACT</name>
<evidence type="ECO:0000256" key="1">
    <source>
        <dbReference type="SAM" id="SignalP"/>
    </source>
</evidence>
<gene>
    <name evidence="2" type="ORF">GCM10007049_28720</name>
</gene>
<feature type="chain" id="PRO_5036722945" description="WG containing repeat-containing protein" evidence="1">
    <location>
        <begin position="22"/>
        <end position="226"/>
    </location>
</feature>
<evidence type="ECO:0000313" key="2">
    <source>
        <dbReference type="EMBL" id="GGZ33326.1"/>
    </source>
</evidence>
<feature type="signal peptide" evidence="1">
    <location>
        <begin position="1"/>
        <end position="21"/>
    </location>
</feature>
<evidence type="ECO:0000313" key="3">
    <source>
        <dbReference type="Proteomes" id="UP000619457"/>
    </source>
</evidence>
<organism evidence="2 3">
    <name type="scientific">Echinicola pacifica</name>
    <dbReference type="NCBI Taxonomy" id="346377"/>
    <lineage>
        <taxon>Bacteria</taxon>
        <taxon>Pseudomonadati</taxon>
        <taxon>Bacteroidota</taxon>
        <taxon>Cytophagia</taxon>
        <taxon>Cytophagales</taxon>
        <taxon>Cyclobacteriaceae</taxon>
        <taxon>Echinicola</taxon>
    </lineage>
</organism>
<accession>A0A918UTU3</accession>
<keyword evidence="1" id="KW-0732">Signal</keyword>
<reference evidence="2" key="2">
    <citation type="submission" date="2020-09" db="EMBL/GenBank/DDBJ databases">
        <authorList>
            <person name="Sun Q."/>
            <person name="Kim S."/>
        </authorList>
    </citation>
    <scope>NUCLEOTIDE SEQUENCE</scope>
    <source>
        <strain evidence="2">KCTC 12368</strain>
    </source>
</reference>
<dbReference type="AlphaFoldDB" id="A0A918UTU3"/>
<keyword evidence="3" id="KW-1185">Reference proteome</keyword>
<sequence>MKYKLLSLLLISLSFCPTLFAQGRDHIKSQIERWGECKNVALTLTGGDVALYGKNGWAASSVPTGMSDALNELNGDDRLIDDVQLTEEGSWLILYGDNGVRWYDIPSGLEDKIRIMNDNDEVITSITFNDLGDWIIISQENISASSTGIYSWIQEGLDKFGALWAAHLTDDGIVLCYSEGYRFYGNVPDRLKNKLEETNLDVYRVKFLSDGAYFIADREGGFAYYF</sequence>
<dbReference type="EMBL" id="BMWX01000004">
    <property type="protein sequence ID" value="GGZ33326.1"/>
    <property type="molecule type" value="Genomic_DNA"/>
</dbReference>
<dbReference type="SUPFAM" id="SSF63829">
    <property type="entry name" value="Calcium-dependent phosphotriesterase"/>
    <property type="match status" value="1"/>
</dbReference>
<evidence type="ECO:0008006" key="4">
    <source>
        <dbReference type="Google" id="ProtNLM"/>
    </source>
</evidence>
<reference evidence="2" key="1">
    <citation type="journal article" date="2014" name="Int. J. Syst. Evol. Microbiol.">
        <title>Complete genome sequence of Corynebacterium casei LMG S-19264T (=DSM 44701T), isolated from a smear-ripened cheese.</title>
        <authorList>
            <consortium name="US DOE Joint Genome Institute (JGI-PGF)"/>
            <person name="Walter F."/>
            <person name="Albersmeier A."/>
            <person name="Kalinowski J."/>
            <person name="Ruckert C."/>
        </authorList>
    </citation>
    <scope>NUCLEOTIDE SEQUENCE</scope>
    <source>
        <strain evidence="2">KCTC 12368</strain>
    </source>
</reference>
<dbReference type="Proteomes" id="UP000619457">
    <property type="component" value="Unassembled WGS sequence"/>
</dbReference>
<dbReference type="RefSeq" id="WP_018475836.1">
    <property type="nucleotide sequence ID" value="NZ_BMWX01000004.1"/>
</dbReference>